<dbReference type="Pfam" id="PF20833">
    <property type="entry name" value="RNase_E_G_Thio"/>
    <property type="match status" value="1"/>
</dbReference>
<evidence type="ECO:0000256" key="14">
    <source>
        <dbReference type="ARBA" id="ARBA00022842"/>
    </source>
</evidence>
<keyword evidence="12" id="KW-0255">Endonuclease</keyword>
<keyword evidence="8" id="KW-0819">tRNA processing</keyword>
<evidence type="ECO:0000256" key="6">
    <source>
        <dbReference type="ARBA" id="ARBA00022552"/>
    </source>
</evidence>
<evidence type="ECO:0000256" key="9">
    <source>
        <dbReference type="ARBA" id="ARBA00022722"/>
    </source>
</evidence>
<dbReference type="InterPro" id="IPR019307">
    <property type="entry name" value="RNA-bd_AU-1/RNase_E/G"/>
</dbReference>
<dbReference type="Gene3D" id="3.40.1260.20">
    <property type="entry name" value="Ribonuclease E, catalytic domain"/>
    <property type="match status" value="1"/>
</dbReference>
<evidence type="ECO:0000256" key="7">
    <source>
        <dbReference type="ARBA" id="ARBA00022555"/>
    </source>
</evidence>
<dbReference type="InterPro" id="IPR003029">
    <property type="entry name" value="S1_domain"/>
</dbReference>
<protein>
    <recommendedName>
        <fullName evidence="4">Ribonuclease G</fullName>
    </recommendedName>
</protein>
<dbReference type="GO" id="GO:0005737">
    <property type="term" value="C:cytoplasm"/>
    <property type="evidence" value="ECO:0007669"/>
    <property type="project" value="UniProtKB-SubCell"/>
</dbReference>
<keyword evidence="15" id="KW-0694">RNA-binding</keyword>
<evidence type="ECO:0000256" key="11">
    <source>
        <dbReference type="ARBA" id="ARBA00022730"/>
    </source>
</evidence>
<comment type="similarity">
    <text evidence="3">Belongs to the RNase E/G family. RNase G subfamily.</text>
</comment>
<evidence type="ECO:0000256" key="1">
    <source>
        <dbReference type="ARBA" id="ARBA00001946"/>
    </source>
</evidence>
<dbReference type="PROSITE" id="PS50126">
    <property type="entry name" value="S1"/>
    <property type="match status" value="1"/>
</dbReference>
<keyword evidence="7" id="KW-0820">tRNA-binding</keyword>
<dbReference type="GO" id="GO:0016787">
    <property type="term" value="F:hydrolase activity"/>
    <property type="evidence" value="ECO:0007669"/>
    <property type="project" value="UniProtKB-KW"/>
</dbReference>
<comment type="caution">
    <text evidence="18">The sequence shown here is derived from an EMBL/GenBank/DDBJ whole genome shotgun (WGS) entry which is preliminary data.</text>
</comment>
<dbReference type="GO" id="GO:0019843">
    <property type="term" value="F:rRNA binding"/>
    <property type="evidence" value="ECO:0007669"/>
    <property type="project" value="UniProtKB-KW"/>
</dbReference>
<dbReference type="Gene3D" id="2.40.50.140">
    <property type="entry name" value="Nucleic acid-binding proteins"/>
    <property type="match status" value="1"/>
</dbReference>
<name>A0A932I464_UNCTE</name>
<evidence type="ECO:0000313" key="18">
    <source>
        <dbReference type="EMBL" id="MBI3128884.1"/>
    </source>
</evidence>
<feature type="region of interest" description="Disordered" evidence="16">
    <location>
        <begin position="87"/>
        <end position="123"/>
    </location>
</feature>
<dbReference type="CDD" id="cd04453">
    <property type="entry name" value="S1_RNase_E"/>
    <property type="match status" value="1"/>
</dbReference>
<dbReference type="Proteomes" id="UP000782312">
    <property type="component" value="Unassembled WGS sequence"/>
</dbReference>
<dbReference type="InterPro" id="IPR012340">
    <property type="entry name" value="NA-bd_OB-fold"/>
</dbReference>
<comment type="cofactor">
    <cofactor evidence="1">
        <name>Mg(2+)</name>
        <dbReference type="ChEBI" id="CHEBI:18420"/>
    </cofactor>
</comment>
<dbReference type="SUPFAM" id="SSF50249">
    <property type="entry name" value="Nucleic acid-binding proteins"/>
    <property type="match status" value="1"/>
</dbReference>
<keyword evidence="11" id="KW-0699">rRNA-binding</keyword>
<evidence type="ECO:0000256" key="15">
    <source>
        <dbReference type="ARBA" id="ARBA00022884"/>
    </source>
</evidence>
<feature type="domain" description="S1 motif" evidence="17">
    <location>
        <begin position="39"/>
        <end position="73"/>
    </location>
</feature>
<comment type="subcellular location">
    <subcellularLocation>
        <location evidence="2">Cytoplasm</location>
    </subcellularLocation>
</comment>
<evidence type="ECO:0000259" key="17">
    <source>
        <dbReference type="PROSITE" id="PS50126"/>
    </source>
</evidence>
<accession>A0A932I464</accession>
<keyword evidence="13" id="KW-0378">Hydrolase</keyword>
<dbReference type="SMART" id="SM00316">
    <property type="entry name" value="S1"/>
    <property type="match status" value="1"/>
</dbReference>
<evidence type="ECO:0000256" key="3">
    <source>
        <dbReference type="ARBA" id="ARBA00005663"/>
    </source>
</evidence>
<feature type="compositionally biased region" description="Basic residues" evidence="16">
    <location>
        <begin position="111"/>
        <end position="120"/>
    </location>
</feature>
<sequence>MPSEIIVNAEPFQTRVALLENGVATELYVERESEKGTVGNIYKGRVTKVLPGMQAAFVDIGLDKAGFLYVSDVDTIESIENYRKLAAEEVEDEDDEDLDFESEGEDEARPRGRGGRRRRGEKTQTIQDLLKENQEVIVQVSKEPLGTKGSRLTSYITLPGRYVVYMPTINQIGISRRIEDENERRRLRKLVRKNRQPGAGYIVRTASEGMPAEDIEANIGFLHALWDDILARNEQAEAPSLLHYNLNLIQRTVRDLFNSSVERMVIDDEQEHANCRSFLESYSPHLLPRLHHYQEEEPVFDHYGIELEIERALGQRVWLRSGGYIVIDQTEALTTIDVNTGRFVGKRNPEETILQTNLEAVREVVTQLRLRNLGGIIIVDFIDMEREESKEKVYNAFKEELRKDRSRTNILKISDLGLVEMTRKRVRDSLQRILCAPCPYCEGRGRVKSPASVGYEALREVSRARHAHRKSRKFLLNVHPDVGSRLLEDERRHVEEVERRLGVQLVIKADPELHLEGFEVIPV</sequence>
<evidence type="ECO:0000256" key="16">
    <source>
        <dbReference type="SAM" id="MobiDB-lite"/>
    </source>
</evidence>
<evidence type="ECO:0000256" key="5">
    <source>
        <dbReference type="ARBA" id="ARBA00022490"/>
    </source>
</evidence>
<dbReference type="InterPro" id="IPR004659">
    <property type="entry name" value="RNase_E/G"/>
</dbReference>
<dbReference type="Pfam" id="PF10150">
    <property type="entry name" value="RNase_E_G"/>
    <property type="match status" value="1"/>
</dbReference>
<proteinExistence type="inferred from homology"/>
<evidence type="ECO:0000256" key="4">
    <source>
        <dbReference type="ARBA" id="ARBA00017719"/>
    </source>
</evidence>
<dbReference type="NCBIfam" id="TIGR00757">
    <property type="entry name" value="RNaseEG"/>
    <property type="match status" value="1"/>
</dbReference>
<keyword evidence="6" id="KW-0698">rRNA processing</keyword>
<dbReference type="InterPro" id="IPR048583">
    <property type="entry name" value="RNase_E_G_thioredoxin-like"/>
</dbReference>
<dbReference type="AlphaFoldDB" id="A0A932I464"/>
<dbReference type="PANTHER" id="PTHR30001">
    <property type="entry name" value="RIBONUCLEASE"/>
    <property type="match status" value="1"/>
</dbReference>
<dbReference type="GO" id="GO:0000049">
    <property type="term" value="F:tRNA binding"/>
    <property type="evidence" value="ECO:0007669"/>
    <property type="project" value="UniProtKB-KW"/>
</dbReference>
<evidence type="ECO:0000256" key="10">
    <source>
        <dbReference type="ARBA" id="ARBA00022723"/>
    </source>
</evidence>
<keyword evidence="14" id="KW-0460">Magnesium</keyword>
<evidence type="ECO:0000256" key="12">
    <source>
        <dbReference type="ARBA" id="ARBA00022759"/>
    </source>
</evidence>
<keyword evidence="9" id="KW-0540">Nuclease</keyword>
<dbReference type="GO" id="GO:0004519">
    <property type="term" value="F:endonuclease activity"/>
    <property type="evidence" value="ECO:0007669"/>
    <property type="project" value="UniProtKB-KW"/>
</dbReference>
<evidence type="ECO:0000256" key="13">
    <source>
        <dbReference type="ARBA" id="ARBA00022801"/>
    </source>
</evidence>
<reference evidence="18" key="1">
    <citation type="submission" date="2020-07" db="EMBL/GenBank/DDBJ databases">
        <title>Huge and variable diversity of episymbiotic CPR bacteria and DPANN archaea in groundwater ecosystems.</title>
        <authorList>
            <person name="He C.Y."/>
            <person name="Keren R."/>
            <person name="Whittaker M."/>
            <person name="Farag I.F."/>
            <person name="Doudna J."/>
            <person name="Cate J.H.D."/>
            <person name="Banfield J.F."/>
        </authorList>
    </citation>
    <scope>NUCLEOTIDE SEQUENCE</scope>
    <source>
        <strain evidence="18">NC_groundwater_763_Ag_S-0.2um_68_21</strain>
    </source>
</reference>
<gene>
    <name evidence="18" type="ORF">HYZ11_14860</name>
</gene>
<dbReference type="GO" id="GO:0046872">
    <property type="term" value="F:metal ion binding"/>
    <property type="evidence" value="ECO:0007669"/>
    <property type="project" value="UniProtKB-KW"/>
</dbReference>
<organism evidence="18 19">
    <name type="scientific">Tectimicrobiota bacterium</name>
    <dbReference type="NCBI Taxonomy" id="2528274"/>
    <lineage>
        <taxon>Bacteria</taxon>
        <taxon>Pseudomonadati</taxon>
        <taxon>Nitrospinota/Tectimicrobiota group</taxon>
        <taxon>Candidatus Tectimicrobiota</taxon>
    </lineage>
</organism>
<keyword evidence="5" id="KW-0963">Cytoplasm</keyword>
<evidence type="ECO:0000256" key="2">
    <source>
        <dbReference type="ARBA" id="ARBA00004496"/>
    </source>
</evidence>
<dbReference type="PANTHER" id="PTHR30001:SF0">
    <property type="entry name" value="RIBONUCLEASE G"/>
    <property type="match status" value="1"/>
</dbReference>
<feature type="compositionally biased region" description="Acidic residues" evidence="16">
    <location>
        <begin position="88"/>
        <end position="106"/>
    </location>
</feature>
<dbReference type="EMBL" id="JACPUR010000035">
    <property type="protein sequence ID" value="MBI3128884.1"/>
    <property type="molecule type" value="Genomic_DNA"/>
</dbReference>
<dbReference type="GO" id="GO:0006364">
    <property type="term" value="P:rRNA processing"/>
    <property type="evidence" value="ECO:0007669"/>
    <property type="project" value="UniProtKB-KW"/>
</dbReference>
<dbReference type="GO" id="GO:0008033">
    <property type="term" value="P:tRNA processing"/>
    <property type="evidence" value="ECO:0007669"/>
    <property type="project" value="UniProtKB-KW"/>
</dbReference>
<dbReference type="GO" id="GO:0004540">
    <property type="term" value="F:RNA nuclease activity"/>
    <property type="evidence" value="ECO:0007669"/>
    <property type="project" value="InterPro"/>
</dbReference>
<evidence type="ECO:0000313" key="19">
    <source>
        <dbReference type="Proteomes" id="UP000782312"/>
    </source>
</evidence>
<keyword evidence="10" id="KW-0479">Metal-binding</keyword>
<evidence type="ECO:0000256" key="8">
    <source>
        <dbReference type="ARBA" id="ARBA00022694"/>
    </source>
</evidence>